<reference evidence="2 3" key="1">
    <citation type="submission" date="2013-03" db="EMBL/GenBank/DDBJ databases">
        <title>The Genome Sequence of Phialophora europaea CBS 101466.</title>
        <authorList>
            <consortium name="The Broad Institute Genomics Platform"/>
            <person name="Cuomo C."/>
            <person name="de Hoog S."/>
            <person name="Gorbushina A."/>
            <person name="Walker B."/>
            <person name="Young S.K."/>
            <person name="Zeng Q."/>
            <person name="Gargeya S."/>
            <person name="Fitzgerald M."/>
            <person name="Haas B."/>
            <person name="Abouelleil A."/>
            <person name="Allen A.W."/>
            <person name="Alvarado L."/>
            <person name="Arachchi H.M."/>
            <person name="Berlin A.M."/>
            <person name="Chapman S.B."/>
            <person name="Gainer-Dewar J."/>
            <person name="Goldberg J."/>
            <person name="Griggs A."/>
            <person name="Gujja S."/>
            <person name="Hansen M."/>
            <person name="Howarth C."/>
            <person name="Imamovic A."/>
            <person name="Ireland A."/>
            <person name="Larimer J."/>
            <person name="McCowan C."/>
            <person name="Murphy C."/>
            <person name="Pearson M."/>
            <person name="Poon T.W."/>
            <person name="Priest M."/>
            <person name="Roberts A."/>
            <person name="Saif S."/>
            <person name="Shea T."/>
            <person name="Sisk P."/>
            <person name="Sykes S."/>
            <person name="Wortman J."/>
            <person name="Nusbaum C."/>
            <person name="Birren B."/>
        </authorList>
    </citation>
    <scope>NUCLEOTIDE SEQUENCE [LARGE SCALE GENOMIC DNA]</scope>
    <source>
        <strain evidence="2 3">CBS 101466</strain>
    </source>
</reference>
<evidence type="ECO:0008006" key="4">
    <source>
        <dbReference type="Google" id="ProtNLM"/>
    </source>
</evidence>
<evidence type="ECO:0000313" key="2">
    <source>
        <dbReference type="EMBL" id="ETN43706.1"/>
    </source>
</evidence>
<gene>
    <name evidence="2" type="ORF">HMPREF1541_02865</name>
</gene>
<dbReference type="Pfam" id="PF11312">
    <property type="entry name" value="Methyltransf_34"/>
    <property type="match status" value="1"/>
</dbReference>
<dbReference type="HOGENOM" id="CLU_028833_1_0_1"/>
<dbReference type="Proteomes" id="UP000030752">
    <property type="component" value="Unassembled WGS sequence"/>
</dbReference>
<keyword evidence="3" id="KW-1185">Reference proteome</keyword>
<dbReference type="InParanoid" id="W2S4T0"/>
<dbReference type="InterPro" id="IPR021463">
    <property type="entry name" value="Methyltransf_34"/>
</dbReference>
<dbReference type="OrthoDB" id="6419443at2759"/>
<dbReference type="STRING" id="1220924.W2S4T0"/>
<dbReference type="eggNOG" id="ENOG502QR34">
    <property type="taxonomic scope" value="Eukaryota"/>
</dbReference>
<dbReference type="EMBL" id="KB822718">
    <property type="protein sequence ID" value="ETN43706.1"/>
    <property type="molecule type" value="Genomic_DNA"/>
</dbReference>
<protein>
    <recommendedName>
        <fullName evidence="4">25S rRNA (Uridine(2843)-N(3))-methyltransferase</fullName>
    </recommendedName>
</protein>
<dbReference type="AlphaFoldDB" id="W2S4T0"/>
<evidence type="ECO:0000256" key="1">
    <source>
        <dbReference type="SAM" id="MobiDB-lite"/>
    </source>
</evidence>
<proteinExistence type="predicted"/>
<name>W2S4T0_CYPE1</name>
<dbReference type="VEuPathDB" id="FungiDB:HMPREF1541_02865"/>
<dbReference type="RefSeq" id="XP_008715442.1">
    <property type="nucleotide sequence ID" value="XM_008717220.1"/>
</dbReference>
<organism evidence="2 3">
    <name type="scientific">Cyphellophora europaea (strain CBS 101466)</name>
    <name type="common">Phialophora europaea</name>
    <dbReference type="NCBI Taxonomy" id="1220924"/>
    <lineage>
        <taxon>Eukaryota</taxon>
        <taxon>Fungi</taxon>
        <taxon>Dikarya</taxon>
        <taxon>Ascomycota</taxon>
        <taxon>Pezizomycotina</taxon>
        <taxon>Eurotiomycetes</taxon>
        <taxon>Chaetothyriomycetidae</taxon>
        <taxon>Chaetothyriales</taxon>
        <taxon>Cyphellophoraceae</taxon>
        <taxon>Cyphellophora</taxon>
    </lineage>
</organism>
<dbReference type="GeneID" id="19970204"/>
<evidence type="ECO:0000313" key="3">
    <source>
        <dbReference type="Proteomes" id="UP000030752"/>
    </source>
</evidence>
<dbReference type="FunCoup" id="W2S4T0">
    <property type="interactions" value="29"/>
</dbReference>
<sequence>MGPRRKAAASDKRSKNVPSTTAVARKKEEPSLPLELQQLMLQQFTLAFPFADATDLKDVVQVVKGHLYNRNFADAFGKPEHLEAYAVRWSASRALGYADLLVTLDLPATQLVFDSPEPNREESKPVNVICIGGGAGAEVAALTAVIGRRSRIPIEITAVDVADWSHVLSKLETALTTAPPLSAYASEAAKAANKAFVERETLQLKFMQRDILADWDATLRETVHSTELVTVMFTLNELFSASIPRTTKMLLELTENMRIGSHLLVVDSPGSYSEITLGKQAEGEDTERRTKRYPMQWLLDHTLGEVAAGSWEKVLGDEGRWFRVGQGVGARYTIELENMRMQVHLYRRVETK</sequence>
<accession>W2S4T0</accession>
<feature type="region of interest" description="Disordered" evidence="1">
    <location>
        <begin position="1"/>
        <end position="28"/>
    </location>
</feature>